<organism evidence="1 2">
    <name type="scientific">Candidatus Aquicultor secundus</name>
    <dbReference type="NCBI Taxonomy" id="1973895"/>
    <lineage>
        <taxon>Bacteria</taxon>
        <taxon>Bacillati</taxon>
        <taxon>Actinomycetota</taxon>
        <taxon>Candidatus Aquicultoria</taxon>
        <taxon>Candidatus Aquicultorales</taxon>
        <taxon>Candidatus Aquicultoraceae</taxon>
        <taxon>Candidatus Aquicultor</taxon>
    </lineage>
</organism>
<gene>
    <name evidence="1" type="ORF">COY37_04875</name>
</gene>
<dbReference type="PANTHER" id="PTHR39185:SF1">
    <property type="entry name" value="SWARMING MOTILITY PROTEIN SWRD"/>
    <property type="match status" value="1"/>
</dbReference>
<evidence type="ECO:0008006" key="3">
    <source>
        <dbReference type="Google" id="ProtNLM"/>
    </source>
</evidence>
<accession>A0A2M7T8B1</accession>
<name>A0A2M7T8B1_9ACTN</name>
<dbReference type="PANTHER" id="PTHR39185">
    <property type="entry name" value="SWARMING MOTILITY PROTEIN SWRD"/>
    <property type="match status" value="1"/>
</dbReference>
<dbReference type="EMBL" id="PFNG01000120">
    <property type="protein sequence ID" value="PIZ39434.1"/>
    <property type="molecule type" value="Genomic_DNA"/>
</dbReference>
<dbReference type="Proteomes" id="UP000230956">
    <property type="component" value="Unassembled WGS sequence"/>
</dbReference>
<dbReference type="RefSeq" id="WP_286678727.1">
    <property type="nucleotide sequence ID" value="NZ_MNXI01000100.1"/>
</dbReference>
<dbReference type="Pfam" id="PF06289">
    <property type="entry name" value="FlbD"/>
    <property type="match status" value="1"/>
</dbReference>
<sequence>MIKLTRFDGSELTINANLIEVVEANPDTVVTLITNKRFIVKETPEEIIELVVKHYEKAGGPRLIVYENERYRTEECAS</sequence>
<evidence type="ECO:0000313" key="1">
    <source>
        <dbReference type="EMBL" id="PIZ39434.1"/>
    </source>
</evidence>
<comment type="caution">
    <text evidence="1">The sequence shown here is derived from an EMBL/GenBank/DDBJ whole genome shotgun (WGS) entry which is preliminary data.</text>
</comment>
<proteinExistence type="predicted"/>
<evidence type="ECO:0000313" key="2">
    <source>
        <dbReference type="Proteomes" id="UP000230956"/>
    </source>
</evidence>
<reference evidence="2" key="1">
    <citation type="submission" date="2017-09" db="EMBL/GenBank/DDBJ databases">
        <title>Depth-based differentiation of microbial function through sediment-hosted aquifers and enrichment of novel symbionts in the deep terrestrial subsurface.</title>
        <authorList>
            <person name="Probst A.J."/>
            <person name="Ladd B."/>
            <person name="Jarett J.K."/>
            <person name="Geller-Mcgrath D.E."/>
            <person name="Sieber C.M.K."/>
            <person name="Emerson J.B."/>
            <person name="Anantharaman K."/>
            <person name="Thomas B.C."/>
            <person name="Malmstrom R."/>
            <person name="Stieglmeier M."/>
            <person name="Klingl A."/>
            <person name="Woyke T."/>
            <person name="Ryan C.M."/>
            <person name="Banfield J.F."/>
        </authorList>
    </citation>
    <scope>NUCLEOTIDE SEQUENCE [LARGE SCALE GENOMIC DNA]</scope>
</reference>
<dbReference type="InterPro" id="IPR009384">
    <property type="entry name" value="SwrD-like"/>
</dbReference>
<dbReference type="AlphaFoldDB" id="A0A2M7T8B1"/>
<protein>
    <recommendedName>
        <fullName evidence="3">Flagellar protein FlbD</fullName>
    </recommendedName>
</protein>